<dbReference type="PROSITE" id="PS50893">
    <property type="entry name" value="ABC_TRANSPORTER_2"/>
    <property type="match status" value="1"/>
</dbReference>
<dbReference type="AlphaFoldDB" id="A0A558HQ04"/>
<accession>A0A558HQ04</accession>
<dbReference type="PROSITE" id="PS00211">
    <property type="entry name" value="ABC_TRANSPORTER_1"/>
    <property type="match status" value="1"/>
</dbReference>
<reference evidence="5 6" key="1">
    <citation type="submission" date="2019-07" db="EMBL/GenBank/DDBJ databases">
        <title>Diversity of Bacteria from Kongsfjorden, Arctic.</title>
        <authorList>
            <person name="Yu Y."/>
        </authorList>
    </citation>
    <scope>NUCLEOTIDE SEQUENCE [LARGE SCALE GENOMIC DNA]</scope>
    <source>
        <strain evidence="5 6">SM1923</strain>
    </source>
</reference>
<dbReference type="InterPro" id="IPR003593">
    <property type="entry name" value="AAA+_ATPase"/>
</dbReference>
<dbReference type="PANTHER" id="PTHR42781:SF4">
    <property type="entry name" value="SPERMIDINE_PUTRESCINE IMPORT ATP-BINDING PROTEIN POTA"/>
    <property type="match status" value="1"/>
</dbReference>
<dbReference type="PANTHER" id="PTHR42781">
    <property type="entry name" value="SPERMIDINE/PUTRESCINE IMPORT ATP-BINDING PROTEIN POTA"/>
    <property type="match status" value="1"/>
</dbReference>
<dbReference type="EMBL" id="VNFH01000004">
    <property type="protein sequence ID" value="TVU71161.1"/>
    <property type="molecule type" value="Genomic_DNA"/>
</dbReference>
<dbReference type="InterPro" id="IPR017871">
    <property type="entry name" value="ABC_transporter-like_CS"/>
</dbReference>
<dbReference type="SMART" id="SM00382">
    <property type="entry name" value="AAA"/>
    <property type="match status" value="1"/>
</dbReference>
<dbReference type="STRING" id="553385.GCA_000591415_02667"/>
<proteinExistence type="predicted"/>
<evidence type="ECO:0000256" key="3">
    <source>
        <dbReference type="ARBA" id="ARBA00022840"/>
    </source>
</evidence>
<dbReference type="SUPFAM" id="SSF52540">
    <property type="entry name" value="P-loop containing nucleoside triphosphate hydrolases"/>
    <property type="match status" value="1"/>
</dbReference>
<organism evidence="5 6">
    <name type="scientific">Cobetia crustatorum</name>
    <dbReference type="NCBI Taxonomy" id="553385"/>
    <lineage>
        <taxon>Bacteria</taxon>
        <taxon>Pseudomonadati</taxon>
        <taxon>Pseudomonadota</taxon>
        <taxon>Gammaproteobacteria</taxon>
        <taxon>Oceanospirillales</taxon>
        <taxon>Halomonadaceae</taxon>
        <taxon>Cobetia</taxon>
    </lineage>
</organism>
<keyword evidence="2" id="KW-0547">Nucleotide-binding</keyword>
<evidence type="ECO:0000256" key="2">
    <source>
        <dbReference type="ARBA" id="ARBA00022741"/>
    </source>
</evidence>
<dbReference type="InterPro" id="IPR003439">
    <property type="entry name" value="ABC_transporter-like_ATP-bd"/>
</dbReference>
<keyword evidence="1" id="KW-0813">Transport</keyword>
<evidence type="ECO:0000259" key="4">
    <source>
        <dbReference type="PROSITE" id="PS50893"/>
    </source>
</evidence>
<keyword evidence="3 5" id="KW-0067">ATP-binding</keyword>
<protein>
    <submittedName>
        <fullName evidence="5">ABC transporter ATP-binding protein</fullName>
    </submittedName>
</protein>
<sequence>MLATDTSSSALAIQRDDTQREGGLLTSALRERAADQHYLKLSGLAKSFGSTRVFSEIDADIARGEFITLLGPSGCGKSTLLRAIAGLNNVDAGQIIVNGHDITHLPPQRRGIGMVFQHYALFPNMRVVDNVAFGLRMKKVQPEERERRVNEILRLVELTDHAQRFPHQLSGGQRQRVALARALVVEPQILLLDEPLSALDARIRRHLRDQIRDIQKSLGLTTLFVTHDQEEALLLSDRIFLMHQGRILQQGNAEALYTRPVDATAAGFMGHYNLIGRELAQPLLGYLSDGPRVALRPEALYLQPDSSLYGLQDSQVNFPTQALPSNSGPACPGVIRRHQLLGNIVRYEVDCQGLRLNIDVLNRSSRQLLPTHLRVQVYADLDEVQALADIPAASPTAKQAS</sequence>
<dbReference type="GO" id="GO:0016887">
    <property type="term" value="F:ATP hydrolysis activity"/>
    <property type="evidence" value="ECO:0007669"/>
    <property type="project" value="InterPro"/>
</dbReference>
<dbReference type="Pfam" id="PF00005">
    <property type="entry name" value="ABC_tran"/>
    <property type="match status" value="1"/>
</dbReference>
<dbReference type="GO" id="GO:0005524">
    <property type="term" value="F:ATP binding"/>
    <property type="evidence" value="ECO:0007669"/>
    <property type="project" value="UniProtKB-KW"/>
</dbReference>
<evidence type="ECO:0000256" key="1">
    <source>
        <dbReference type="ARBA" id="ARBA00022448"/>
    </source>
</evidence>
<feature type="domain" description="ABC transporter" evidence="4">
    <location>
        <begin position="39"/>
        <end position="269"/>
    </location>
</feature>
<evidence type="ECO:0000313" key="6">
    <source>
        <dbReference type="Proteomes" id="UP000319941"/>
    </source>
</evidence>
<gene>
    <name evidence="5" type="ORF">FQP86_06380</name>
</gene>
<dbReference type="Proteomes" id="UP000319941">
    <property type="component" value="Unassembled WGS sequence"/>
</dbReference>
<evidence type="ECO:0000313" key="5">
    <source>
        <dbReference type="EMBL" id="TVU71161.1"/>
    </source>
</evidence>
<name>A0A558HQ04_9GAMM</name>
<dbReference type="RefSeq" id="WP_024952591.1">
    <property type="nucleotide sequence ID" value="NZ_CAWOWR010000097.1"/>
</dbReference>
<dbReference type="OrthoDB" id="9802264at2"/>
<keyword evidence="6" id="KW-1185">Reference proteome</keyword>
<dbReference type="Gene3D" id="3.40.50.300">
    <property type="entry name" value="P-loop containing nucleotide triphosphate hydrolases"/>
    <property type="match status" value="1"/>
</dbReference>
<dbReference type="InterPro" id="IPR050093">
    <property type="entry name" value="ABC_SmlMolc_Importer"/>
</dbReference>
<dbReference type="InterPro" id="IPR027417">
    <property type="entry name" value="P-loop_NTPase"/>
</dbReference>
<comment type="caution">
    <text evidence="5">The sequence shown here is derived from an EMBL/GenBank/DDBJ whole genome shotgun (WGS) entry which is preliminary data.</text>
</comment>
<dbReference type="GO" id="GO:0015697">
    <property type="term" value="P:quaternary ammonium group transport"/>
    <property type="evidence" value="ECO:0007669"/>
    <property type="project" value="UniProtKB-ARBA"/>
</dbReference>
<dbReference type="FunFam" id="3.40.50.300:FF:000425">
    <property type="entry name" value="Probable ABC transporter, ATP-binding subunit"/>
    <property type="match status" value="1"/>
</dbReference>